<feature type="domain" description="DUF397" evidence="1">
    <location>
        <begin position="64"/>
        <end position="115"/>
    </location>
</feature>
<evidence type="ECO:0000313" key="2">
    <source>
        <dbReference type="EMBL" id="MBU3868507.1"/>
    </source>
</evidence>
<evidence type="ECO:0000313" key="3">
    <source>
        <dbReference type="Proteomes" id="UP000720508"/>
    </source>
</evidence>
<comment type="caution">
    <text evidence="2">The sequence shown here is derived from an EMBL/GenBank/DDBJ whole genome shotgun (WGS) entry which is preliminary data.</text>
</comment>
<gene>
    <name evidence="2" type="ORF">KN815_32015</name>
</gene>
<name>A0ABS6CNH4_9ACTN</name>
<evidence type="ECO:0000259" key="1">
    <source>
        <dbReference type="Pfam" id="PF04149"/>
    </source>
</evidence>
<dbReference type="EMBL" id="JAHLEM010000447">
    <property type="protein sequence ID" value="MBU3868507.1"/>
    <property type="molecule type" value="Genomic_DNA"/>
</dbReference>
<accession>A0ABS6CNH4</accession>
<dbReference type="Pfam" id="PF04149">
    <property type="entry name" value="DUF397"/>
    <property type="match status" value="1"/>
</dbReference>
<proteinExistence type="predicted"/>
<organism evidence="2 3">
    <name type="scientific">Streptomyces niphimycinicus</name>
    <dbReference type="NCBI Taxonomy" id="2842201"/>
    <lineage>
        <taxon>Bacteria</taxon>
        <taxon>Bacillati</taxon>
        <taxon>Actinomycetota</taxon>
        <taxon>Actinomycetes</taxon>
        <taxon>Kitasatosporales</taxon>
        <taxon>Streptomycetaceae</taxon>
        <taxon>Streptomyces</taxon>
    </lineage>
</organism>
<dbReference type="Proteomes" id="UP000720508">
    <property type="component" value="Unassembled WGS sequence"/>
</dbReference>
<dbReference type="InterPro" id="IPR007278">
    <property type="entry name" value="DUF397"/>
</dbReference>
<protein>
    <submittedName>
        <fullName evidence="2">DUF397 domain-containing protein</fullName>
    </submittedName>
</protein>
<reference evidence="2 3" key="1">
    <citation type="submission" date="2021-06" db="EMBL/GenBank/DDBJ databases">
        <authorList>
            <person name="Pan X."/>
        </authorList>
    </citation>
    <scope>NUCLEOTIDE SEQUENCE [LARGE SCALE GENOMIC DNA]</scope>
    <source>
        <strain evidence="2 3">4503</strain>
    </source>
</reference>
<sequence length="127" mass="13510">MLRLSWPDTGPSSIAWRRLPSSRESRGTSSVASCVRCEGRSVSGYQWRKSSYSANSSNCINVAAEWRKSTHSGDAGNCVNVAASDRAVLLRESDDPSVVLTTTPAALRAFIRGAKDGAFDGIEEGGA</sequence>
<keyword evidence="3" id="KW-1185">Reference proteome</keyword>